<dbReference type="Proteomes" id="UP000179237">
    <property type="component" value="Unassembled WGS sequence"/>
</dbReference>
<evidence type="ECO:0000313" key="2">
    <source>
        <dbReference type="Proteomes" id="UP000179237"/>
    </source>
</evidence>
<evidence type="ECO:0000313" key="1">
    <source>
        <dbReference type="EMBL" id="OGD83385.1"/>
    </source>
</evidence>
<accession>A0A1F5FUW2</accession>
<gene>
    <name evidence="1" type="ORF">A2572_02890</name>
</gene>
<organism evidence="1 2">
    <name type="scientific">Candidatus Collierbacteria bacterium RIFOXYD1_FULL_40_9</name>
    <dbReference type="NCBI Taxonomy" id="1817731"/>
    <lineage>
        <taxon>Bacteria</taxon>
        <taxon>Candidatus Collieribacteriota</taxon>
    </lineage>
</organism>
<dbReference type="AlphaFoldDB" id="A0A1F5FUW2"/>
<dbReference type="EMBL" id="MFAQ01000018">
    <property type="protein sequence ID" value="OGD83385.1"/>
    <property type="molecule type" value="Genomic_DNA"/>
</dbReference>
<sequence>MPNHHYLIYFRCGNSHSLSYLTKSAETNFSGSKITTFDTLPGGINELLISRDMPIGQEEIRAFESLFGGYIGQIIYSRQISQHSLSIVANLKFSFWEILTFKKFFYLKNLRKLLPSDPEISHFIATGNFVLIFFQSKHPIEPQEVIFFKSIVSEASSACLTTII</sequence>
<comment type="caution">
    <text evidence="1">The sequence shown here is derived from an EMBL/GenBank/DDBJ whole genome shotgun (WGS) entry which is preliminary data.</text>
</comment>
<protein>
    <submittedName>
        <fullName evidence="1">Uncharacterized protein</fullName>
    </submittedName>
</protein>
<name>A0A1F5FUW2_9BACT</name>
<proteinExistence type="predicted"/>
<reference evidence="1 2" key="1">
    <citation type="journal article" date="2016" name="Nat. Commun.">
        <title>Thousands of microbial genomes shed light on interconnected biogeochemical processes in an aquifer system.</title>
        <authorList>
            <person name="Anantharaman K."/>
            <person name="Brown C.T."/>
            <person name="Hug L.A."/>
            <person name="Sharon I."/>
            <person name="Castelle C.J."/>
            <person name="Probst A.J."/>
            <person name="Thomas B.C."/>
            <person name="Singh A."/>
            <person name="Wilkins M.J."/>
            <person name="Karaoz U."/>
            <person name="Brodie E.L."/>
            <person name="Williams K.H."/>
            <person name="Hubbard S.S."/>
            <person name="Banfield J.F."/>
        </authorList>
    </citation>
    <scope>NUCLEOTIDE SEQUENCE [LARGE SCALE GENOMIC DNA]</scope>
</reference>